<name>A0A7C4XC16_UNCW3</name>
<feature type="binding site" evidence="8">
    <location>
        <position position="47"/>
    </location>
    <ligand>
        <name>[4Fe-4S] cluster</name>
        <dbReference type="ChEBI" id="CHEBI:49883"/>
        <label>1</label>
    </ligand>
</feature>
<dbReference type="PROSITE" id="PS51449">
    <property type="entry name" value="MTTASE_N"/>
    <property type="match status" value="1"/>
</dbReference>
<dbReference type="InterPro" id="IPR007197">
    <property type="entry name" value="rSAM"/>
</dbReference>
<evidence type="ECO:0000259" key="10">
    <source>
        <dbReference type="PROSITE" id="PS51918"/>
    </source>
</evidence>
<dbReference type="Pfam" id="PF04055">
    <property type="entry name" value="Radical_SAM"/>
    <property type="match status" value="1"/>
</dbReference>
<dbReference type="InterPro" id="IPR002792">
    <property type="entry name" value="TRAM_dom"/>
</dbReference>
<proteinExistence type="inferred from homology"/>
<dbReference type="SFLD" id="SFLDG01061">
    <property type="entry name" value="methylthiotransferase"/>
    <property type="match status" value="1"/>
</dbReference>
<dbReference type="Pfam" id="PF00919">
    <property type="entry name" value="UPF0004"/>
    <property type="match status" value="1"/>
</dbReference>
<dbReference type="Gene3D" id="2.40.50.140">
    <property type="entry name" value="Nucleic acid-binding proteins"/>
    <property type="match status" value="1"/>
</dbReference>
<comment type="catalytic activity">
    <reaction evidence="8">
        <text>L-aspartate(89)-[ribosomal protein uS12]-hydrogen + (sulfur carrier)-SH + AH2 + 2 S-adenosyl-L-methionine = 3-methylsulfanyl-L-aspartate(89)-[ribosomal protein uS12]-hydrogen + (sulfur carrier)-H + 5'-deoxyadenosine + L-methionine + A + S-adenosyl-L-homocysteine + 2 H(+)</text>
        <dbReference type="Rhea" id="RHEA:37087"/>
        <dbReference type="Rhea" id="RHEA-COMP:10460"/>
        <dbReference type="Rhea" id="RHEA-COMP:10461"/>
        <dbReference type="Rhea" id="RHEA-COMP:14737"/>
        <dbReference type="Rhea" id="RHEA-COMP:14739"/>
        <dbReference type="ChEBI" id="CHEBI:13193"/>
        <dbReference type="ChEBI" id="CHEBI:15378"/>
        <dbReference type="ChEBI" id="CHEBI:17319"/>
        <dbReference type="ChEBI" id="CHEBI:17499"/>
        <dbReference type="ChEBI" id="CHEBI:29917"/>
        <dbReference type="ChEBI" id="CHEBI:29961"/>
        <dbReference type="ChEBI" id="CHEBI:57844"/>
        <dbReference type="ChEBI" id="CHEBI:57856"/>
        <dbReference type="ChEBI" id="CHEBI:59789"/>
        <dbReference type="ChEBI" id="CHEBI:64428"/>
        <dbReference type="ChEBI" id="CHEBI:73599"/>
        <dbReference type="EC" id="2.8.4.4"/>
    </reaction>
</comment>
<feature type="binding site" evidence="8">
    <location>
        <position position="139"/>
    </location>
    <ligand>
        <name>[4Fe-4S] cluster</name>
        <dbReference type="ChEBI" id="CHEBI:49883"/>
        <label>2</label>
        <note>4Fe-4S-S-AdoMet</note>
    </ligand>
</feature>
<dbReference type="Gene3D" id="3.40.50.12160">
    <property type="entry name" value="Methylthiotransferase, N-terminal domain"/>
    <property type="match status" value="1"/>
</dbReference>
<comment type="cofactor">
    <cofactor evidence="8">
        <name>[4Fe-4S] cluster</name>
        <dbReference type="ChEBI" id="CHEBI:49883"/>
    </cofactor>
    <text evidence="8">Binds 2 [4Fe-4S] clusters. One cluster is coordinated with 3 cysteines and an exchangeable S-adenosyl-L-methionine.</text>
</comment>
<dbReference type="SFLD" id="SFLDG01082">
    <property type="entry name" value="B12-binding_domain_containing"/>
    <property type="match status" value="1"/>
</dbReference>
<keyword evidence="3 8" id="KW-0808">Transferase</keyword>
<dbReference type="AlphaFoldDB" id="A0A7C4XC16"/>
<reference evidence="11" key="1">
    <citation type="journal article" date="2020" name="mSystems">
        <title>Genome- and Community-Level Interaction Insights into Carbon Utilization and Element Cycling Functions of Hydrothermarchaeota in Hydrothermal Sediment.</title>
        <authorList>
            <person name="Zhou Z."/>
            <person name="Liu Y."/>
            <person name="Xu W."/>
            <person name="Pan J."/>
            <person name="Luo Z.H."/>
            <person name="Li M."/>
        </authorList>
    </citation>
    <scope>NUCLEOTIDE SEQUENCE [LARGE SCALE GENOMIC DNA]</scope>
    <source>
        <strain evidence="11">SpSt-774</strain>
    </source>
</reference>
<feature type="binding site" evidence="8">
    <location>
        <position position="78"/>
    </location>
    <ligand>
        <name>[4Fe-4S] cluster</name>
        <dbReference type="ChEBI" id="CHEBI:49883"/>
        <label>1</label>
    </ligand>
</feature>
<accession>A0A7C4XC16</accession>
<dbReference type="SMART" id="SM00729">
    <property type="entry name" value="Elp3"/>
    <property type="match status" value="1"/>
</dbReference>
<evidence type="ECO:0000313" key="11">
    <source>
        <dbReference type="EMBL" id="HGV98474.1"/>
    </source>
</evidence>
<dbReference type="InterPro" id="IPR013848">
    <property type="entry name" value="Methylthiotransferase_N"/>
</dbReference>
<evidence type="ECO:0000256" key="7">
    <source>
        <dbReference type="ARBA" id="ARBA00023014"/>
    </source>
</evidence>
<dbReference type="InterPro" id="IPR005840">
    <property type="entry name" value="Ribosomal_uS12_MeSTrfase_RimO"/>
</dbReference>
<keyword evidence="11" id="KW-0687">Ribonucleoprotein</keyword>
<dbReference type="HAMAP" id="MF_01865">
    <property type="entry name" value="MTTase_RimO"/>
    <property type="match status" value="1"/>
</dbReference>
<keyword evidence="1 8" id="KW-0004">4Fe-4S</keyword>
<dbReference type="InterPro" id="IPR020612">
    <property type="entry name" value="Methylthiotransferase_CS"/>
</dbReference>
<feature type="binding site" evidence="8">
    <location>
        <position position="135"/>
    </location>
    <ligand>
        <name>[4Fe-4S] cluster</name>
        <dbReference type="ChEBI" id="CHEBI:49883"/>
        <label>2</label>
        <note>4Fe-4S-S-AdoMet</note>
    </ligand>
</feature>
<dbReference type="GO" id="GO:0005840">
    <property type="term" value="C:ribosome"/>
    <property type="evidence" value="ECO:0007669"/>
    <property type="project" value="UniProtKB-KW"/>
</dbReference>
<gene>
    <name evidence="8 11" type="primary">rimO</name>
    <name evidence="11" type="ORF">ENV60_09305</name>
</gene>
<dbReference type="EMBL" id="DTGZ01000175">
    <property type="protein sequence ID" value="HGV98474.1"/>
    <property type="molecule type" value="Genomic_DNA"/>
</dbReference>
<dbReference type="InterPro" id="IPR023404">
    <property type="entry name" value="rSAM_horseshoe"/>
</dbReference>
<sequence>MIKVHLISLGCPKNLVDSEKILGSIGASGVAITPSAPKSDIIIINTCGFIRPAVKETEDVIKKTIQQCRNKKIYVYGCGVNRMKENLKSKFPEINNWFKLEEKDQLIKSITNSNKKNSRLVSTCGYAYLKIADGCSNRCSYCTIPSIKGEHKSFDMEELIKESLELAKLGIREIILIAQDTTRYGIDLYHKPILVPLVREISKLKGIEWIRIMYAHPKGIDDELIGEMERNKKICKYLDLPIQHINNRILNLMNRGYNRKDVEEIIKKLKKIKNFTLRTSVIVGFPTEQDKEFDELCDFLKTGYFDWVGVFPFYCEPETEAGKLPQLPKEVIKARYKRVTKIQKSLICSKNRIRVGSIYKTLIHTHNGLFWGHTEFSAPAIDGQVIVKNQKLTPGNFYNLKMIKTKGTDLYA</sequence>
<dbReference type="GO" id="GO:0005829">
    <property type="term" value="C:cytosol"/>
    <property type="evidence" value="ECO:0007669"/>
    <property type="project" value="TreeGrafter"/>
</dbReference>
<dbReference type="FunFam" id="3.80.30.20:FF:000001">
    <property type="entry name" value="tRNA-2-methylthio-N(6)-dimethylallyladenosine synthase 2"/>
    <property type="match status" value="1"/>
</dbReference>
<dbReference type="NCBIfam" id="TIGR00089">
    <property type="entry name" value="MiaB/RimO family radical SAM methylthiotransferase"/>
    <property type="match status" value="1"/>
</dbReference>
<evidence type="ECO:0000256" key="4">
    <source>
        <dbReference type="ARBA" id="ARBA00022691"/>
    </source>
</evidence>
<dbReference type="PROSITE" id="PS01278">
    <property type="entry name" value="MTTASE_RADICAL"/>
    <property type="match status" value="1"/>
</dbReference>
<feature type="domain" description="Radical SAM core" evidence="10">
    <location>
        <begin position="121"/>
        <end position="351"/>
    </location>
</feature>
<evidence type="ECO:0000256" key="6">
    <source>
        <dbReference type="ARBA" id="ARBA00023004"/>
    </source>
</evidence>
<dbReference type="EC" id="2.8.4.4" evidence="8"/>
<keyword evidence="11" id="KW-0689">Ribosomal protein</keyword>
<evidence type="ECO:0000256" key="8">
    <source>
        <dbReference type="HAMAP-Rule" id="MF_01865"/>
    </source>
</evidence>
<evidence type="ECO:0000256" key="2">
    <source>
        <dbReference type="ARBA" id="ARBA00022490"/>
    </source>
</evidence>
<keyword evidence="5 8" id="KW-0479">Metal-binding</keyword>
<feature type="domain" description="MTTase N-terminal" evidence="9">
    <location>
        <begin position="2"/>
        <end position="115"/>
    </location>
</feature>
<keyword evidence="2 8" id="KW-0963">Cytoplasm</keyword>
<dbReference type="SFLD" id="SFLDS00029">
    <property type="entry name" value="Radical_SAM"/>
    <property type="match status" value="1"/>
</dbReference>
<comment type="similarity">
    <text evidence="8">Belongs to the methylthiotransferase family. RimO subfamily.</text>
</comment>
<evidence type="ECO:0000256" key="1">
    <source>
        <dbReference type="ARBA" id="ARBA00022485"/>
    </source>
</evidence>
<dbReference type="PANTHER" id="PTHR43837:SF1">
    <property type="entry name" value="RIBOSOMAL PROTEIN US12 METHYLTHIOTRANSFERASE RIMO"/>
    <property type="match status" value="1"/>
</dbReference>
<dbReference type="GO" id="GO:0103039">
    <property type="term" value="F:protein methylthiotransferase activity"/>
    <property type="evidence" value="ECO:0007669"/>
    <property type="project" value="UniProtKB-EC"/>
</dbReference>
<evidence type="ECO:0000259" key="9">
    <source>
        <dbReference type="PROSITE" id="PS51449"/>
    </source>
</evidence>
<evidence type="ECO:0000256" key="3">
    <source>
        <dbReference type="ARBA" id="ARBA00022679"/>
    </source>
</evidence>
<feature type="binding site" evidence="8">
    <location>
        <position position="11"/>
    </location>
    <ligand>
        <name>[4Fe-4S] cluster</name>
        <dbReference type="ChEBI" id="CHEBI:49883"/>
        <label>1</label>
    </ligand>
</feature>
<protein>
    <recommendedName>
        <fullName evidence="8">Ribosomal protein uS12 methylthiotransferase RimO</fullName>
        <shortName evidence="8">uS12 MTTase</shortName>
        <shortName evidence="8">uS12 methylthiotransferase</shortName>
        <ecNumber evidence="8">2.8.4.4</ecNumber>
    </recommendedName>
    <alternativeName>
        <fullName evidence="8">Ribosomal protein uS12 (aspartate-C(3))-methylthiotransferase</fullName>
    </alternativeName>
    <alternativeName>
        <fullName evidence="8">Ribosome maturation factor RimO</fullName>
    </alternativeName>
</protein>
<dbReference type="Pfam" id="PF18693">
    <property type="entry name" value="TRAM_2"/>
    <property type="match status" value="1"/>
</dbReference>
<organism evidence="11">
    <name type="scientific">candidate division WOR-3 bacterium</name>
    <dbReference type="NCBI Taxonomy" id="2052148"/>
    <lineage>
        <taxon>Bacteria</taxon>
        <taxon>Bacteria division WOR-3</taxon>
    </lineage>
</organism>
<dbReference type="PROSITE" id="PS51918">
    <property type="entry name" value="RADICAL_SAM"/>
    <property type="match status" value="1"/>
</dbReference>
<dbReference type="InterPro" id="IPR006638">
    <property type="entry name" value="Elp3/MiaA/NifB-like_rSAM"/>
</dbReference>
<dbReference type="GO" id="GO:0051539">
    <property type="term" value="F:4 iron, 4 sulfur cluster binding"/>
    <property type="evidence" value="ECO:0007669"/>
    <property type="project" value="UniProtKB-UniRule"/>
</dbReference>
<keyword evidence="6 8" id="KW-0408">Iron</keyword>
<dbReference type="InterPro" id="IPR038135">
    <property type="entry name" value="Methylthiotransferase_N_sf"/>
</dbReference>
<evidence type="ECO:0000256" key="5">
    <source>
        <dbReference type="ARBA" id="ARBA00022723"/>
    </source>
</evidence>
<comment type="caution">
    <text evidence="11">The sequence shown here is derived from an EMBL/GenBank/DDBJ whole genome shotgun (WGS) entry which is preliminary data.</text>
</comment>
<dbReference type="NCBIfam" id="TIGR01125">
    <property type="entry name" value="30S ribosomal protein S12 methylthiotransferase RimO"/>
    <property type="match status" value="1"/>
</dbReference>
<keyword evidence="4 8" id="KW-0949">S-adenosyl-L-methionine</keyword>
<dbReference type="SUPFAM" id="SSF102114">
    <property type="entry name" value="Radical SAM enzymes"/>
    <property type="match status" value="1"/>
</dbReference>
<comment type="subcellular location">
    <subcellularLocation>
        <location evidence="8">Cytoplasm</location>
    </subcellularLocation>
</comment>
<feature type="binding site" evidence="8">
    <location>
        <position position="142"/>
    </location>
    <ligand>
        <name>[4Fe-4S] cluster</name>
        <dbReference type="ChEBI" id="CHEBI:49883"/>
        <label>2</label>
        <note>4Fe-4S-S-AdoMet</note>
    </ligand>
</feature>
<dbReference type="PANTHER" id="PTHR43837">
    <property type="entry name" value="RIBOSOMAL PROTEIN S12 METHYLTHIOTRANSFERASE RIMO"/>
    <property type="match status" value="1"/>
</dbReference>
<dbReference type="CDD" id="cd01335">
    <property type="entry name" value="Radical_SAM"/>
    <property type="match status" value="1"/>
</dbReference>
<dbReference type="GO" id="GO:0046872">
    <property type="term" value="F:metal ion binding"/>
    <property type="evidence" value="ECO:0007669"/>
    <property type="project" value="UniProtKB-KW"/>
</dbReference>
<comment type="function">
    <text evidence="8">Catalyzes the methylthiolation of an aspartic acid residue of ribosomal protein uS12.</text>
</comment>
<dbReference type="InterPro" id="IPR012340">
    <property type="entry name" value="NA-bd_OB-fold"/>
</dbReference>
<dbReference type="GO" id="GO:0006400">
    <property type="term" value="P:tRNA modification"/>
    <property type="evidence" value="ECO:0007669"/>
    <property type="project" value="InterPro"/>
</dbReference>
<dbReference type="InterPro" id="IPR005839">
    <property type="entry name" value="Methylthiotransferase"/>
</dbReference>
<dbReference type="Gene3D" id="3.80.30.20">
    <property type="entry name" value="tm_1862 like domain"/>
    <property type="match status" value="1"/>
</dbReference>
<dbReference type="GO" id="GO:0035599">
    <property type="term" value="F:aspartic acid methylthiotransferase activity"/>
    <property type="evidence" value="ECO:0007669"/>
    <property type="project" value="TreeGrafter"/>
</dbReference>
<keyword evidence="7 8" id="KW-0411">Iron-sulfur</keyword>
<dbReference type="InterPro" id="IPR058240">
    <property type="entry name" value="rSAM_sf"/>
</dbReference>